<dbReference type="InterPro" id="IPR016035">
    <property type="entry name" value="Acyl_Trfase/lysoPLipase"/>
</dbReference>
<reference evidence="8" key="1">
    <citation type="submission" date="2020-08" db="EMBL/GenBank/DDBJ databases">
        <title>Whole genome shotgun sequence of Polymorphospora rubra NBRC 101157.</title>
        <authorList>
            <person name="Komaki H."/>
            <person name="Tamura T."/>
        </authorList>
    </citation>
    <scope>NUCLEOTIDE SEQUENCE</scope>
    <source>
        <strain evidence="8">NBRC 101157</strain>
    </source>
</reference>
<dbReference type="Pfam" id="PF08659">
    <property type="entry name" value="KR"/>
    <property type="match status" value="1"/>
</dbReference>
<dbReference type="InterPro" id="IPR057326">
    <property type="entry name" value="KR_dom"/>
</dbReference>
<dbReference type="InterPro" id="IPR014031">
    <property type="entry name" value="Ketoacyl_synth_C"/>
</dbReference>
<evidence type="ECO:0000256" key="3">
    <source>
        <dbReference type="ARBA" id="ARBA00022679"/>
    </source>
</evidence>
<keyword evidence="3" id="KW-0808">Transferase</keyword>
<dbReference type="SMART" id="SM00826">
    <property type="entry name" value="PKS_DH"/>
    <property type="match status" value="1"/>
</dbReference>
<evidence type="ECO:0000259" key="7">
    <source>
        <dbReference type="PROSITE" id="PS52019"/>
    </source>
</evidence>
<dbReference type="PROSITE" id="PS00606">
    <property type="entry name" value="KS3_1"/>
    <property type="match status" value="1"/>
</dbReference>
<dbReference type="FunFam" id="3.40.47.10:FF:000019">
    <property type="entry name" value="Polyketide synthase type I"/>
    <property type="match status" value="1"/>
</dbReference>
<dbReference type="InterPro" id="IPR049900">
    <property type="entry name" value="PKS_mFAS_DH"/>
</dbReference>
<dbReference type="KEGG" id="pry:Prubr_36800"/>
<dbReference type="PROSITE" id="PS50075">
    <property type="entry name" value="CARRIER"/>
    <property type="match status" value="2"/>
</dbReference>
<dbReference type="Gene3D" id="3.40.50.720">
    <property type="entry name" value="NAD(P)-binding Rossmann-like Domain"/>
    <property type="match status" value="1"/>
</dbReference>
<feature type="domain" description="PKS/mFAS DH" evidence="7">
    <location>
        <begin position="979"/>
        <end position="1251"/>
    </location>
</feature>
<feature type="active site" description="Proton acceptor; for dehydratase activity" evidence="4">
    <location>
        <position position="1012"/>
    </location>
</feature>
<dbReference type="InterPro" id="IPR009081">
    <property type="entry name" value="PP-bd_ACP"/>
</dbReference>
<dbReference type="InterPro" id="IPR032821">
    <property type="entry name" value="PKS_assoc"/>
</dbReference>
<dbReference type="SUPFAM" id="SSF55048">
    <property type="entry name" value="Probable ACP-binding domain of malonyl-CoA ACP transacylase"/>
    <property type="match status" value="1"/>
</dbReference>
<keyword evidence="1" id="KW-0596">Phosphopantetheine</keyword>
<keyword evidence="9" id="KW-1185">Reference proteome</keyword>
<feature type="region of interest" description="C-terminal hotdog fold" evidence="4">
    <location>
        <begin position="1112"/>
        <end position="1251"/>
    </location>
</feature>
<dbReference type="InterPro" id="IPR018201">
    <property type="entry name" value="Ketoacyl_synth_AS"/>
</dbReference>
<dbReference type="SUPFAM" id="SSF47336">
    <property type="entry name" value="ACP-like"/>
    <property type="match status" value="2"/>
</dbReference>
<dbReference type="SMART" id="SM00827">
    <property type="entry name" value="PKS_AT"/>
    <property type="match status" value="1"/>
</dbReference>
<dbReference type="Pfam" id="PF00109">
    <property type="entry name" value="ketoacyl-synt"/>
    <property type="match status" value="1"/>
</dbReference>
<dbReference type="InterPro" id="IPR020841">
    <property type="entry name" value="PKS_Beta-ketoAc_synthase_dom"/>
</dbReference>
<dbReference type="PROSITE" id="PS52004">
    <property type="entry name" value="KS3_2"/>
    <property type="match status" value="1"/>
</dbReference>
<dbReference type="SUPFAM" id="SSF51735">
    <property type="entry name" value="NAD(P)-binding Rossmann-fold domains"/>
    <property type="match status" value="2"/>
</dbReference>
<feature type="region of interest" description="N-terminal hotdog fold" evidence="4">
    <location>
        <begin position="979"/>
        <end position="1099"/>
    </location>
</feature>
<dbReference type="SMART" id="SM00825">
    <property type="entry name" value="PKS_KS"/>
    <property type="match status" value="1"/>
</dbReference>
<dbReference type="GO" id="GO:0004312">
    <property type="term" value="F:fatty acid synthase activity"/>
    <property type="evidence" value="ECO:0007669"/>
    <property type="project" value="TreeGrafter"/>
</dbReference>
<accession>A0A810N373</accession>
<dbReference type="Gene3D" id="3.40.366.10">
    <property type="entry name" value="Malonyl-Coenzyme A Acyl Carrier Protein, domain 2"/>
    <property type="match status" value="1"/>
</dbReference>
<dbReference type="InterPro" id="IPR013968">
    <property type="entry name" value="PKS_KR"/>
</dbReference>
<dbReference type="Proteomes" id="UP000680866">
    <property type="component" value="Chromosome"/>
</dbReference>
<dbReference type="SMART" id="SM00822">
    <property type="entry name" value="PKS_KR"/>
    <property type="match status" value="1"/>
</dbReference>
<dbReference type="InterPro" id="IPR006162">
    <property type="entry name" value="Ppantetheine_attach_site"/>
</dbReference>
<dbReference type="InterPro" id="IPR016036">
    <property type="entry name" value="Malonyl_transacylase_ACP-bd"/>
</dbReference>
<name>A0A810N373_9ACTN</name>
<dbReference type="EMBL" id="AP023359">
    <property type="protein sequence ID" value="BCJ66659.1"/>
    <property type="molecule type" value="Genomic_DNA"/>
</dbReference>
<dbReference type="GO" id="GO:0006633">
    <property type="term" value="P:fatty acid biosynthetic process"/>
    <property type="evidence" value="ECO:0007669"/>
    <property type="project" value="InterPro"/>
</dbReference>
<dbReference type="Pfam" id="PF16197">
    <property type="entry name" value="KAsynt_C_assoc"/>
    <property type="match status" value="1"/>
</dbReference>
<dbReference type="SMART" id="SM00823">
    <property type="entry name" value="PKS_PP"/>
    <property type="match status" value="2"/>
</dbReference>
<feature type="domain" description="Carrier" evidence="5">
    <location>
        <begin position="5"/>
        <end position="82"/>
    </location>
</feature>
<keyword evidence="2" id="KW-0597">Phosphoprotein</keyword>
<feature type="active site" description="Proton donor; for dehydratase activity" evidence="4">
    <location>
        <position position="1168"/>
    </location>
</feature>
<dbReference type="InterPro" id="IPR050091">
    <property type="entry name" value="PKS_NRPS_Biosynth_Enz"/>
</dbReference>
<dbReference type="CDD" id="cd08955">
    <property type="entry name" value="KR_2_FAS_SDR_x"/>
    <property type="match status" value="1"/>
</dbReference>
<dbReference type="Pfam" id="PF02801">
    <property type="entry name" value="Ketoacyl-synt_C"/>
    <property type="match status" value="1"/>
</dbReference>
<feature type="domain" description="Carrier" evidence="5">
    <location>
        <begin position="1759"/>
        <end position="1834"/>
    </location>
</feature>
<dbReference type="Pfam" id="PF21089">
    <property type="entry name" value="PKS_DH_N"/>
    <property type="match status" value="1"/>
</dbReference>
<evidence type="ECO:0000259" key="6">
    <source>
        <dbReference type="PROSITE" id="PS52004"/>
    </source>
</evidence>
<dbReference type="InterPro" id="IPR049551">
    <property type="entry name" value="PKS_DH_C"/>
</dbReference>
<dbReference type="RefSeq" id="WP_212826907.1">
    <property type="nucleotide sequence ID" value="NZ_AP023359.1"/>
</dbReference>
<evidence type="ECO:0000256" key="2">
    <source>
        <dbReference type="ARBA" id="ARBA00022553"/>
    </source>
</evidence>
<dbReference type="CDD" id="cd00833">
    <property type="entry name" value="PKS"/>
    <property type="match status" value="1"/>
</dbReference>
<dbReference type="InterPro" id="IPR042104">
    <property type="entry name" value="PKS_dehydratase_sf"/>
</dbReference>
<dbReference type="Pfam" id="PF00550">
    <property type="entry name" value="PP-binding"/>
    <property type="match status" value="2"/>
</dbReference>
<proteinExistence type="predicted"/>
<dbReference type="InterPro" id="IPR016039">
    <property type="entry name" value="Thiolase-like"/>
</dbReference>
<dbReference type="Pfam" id="PF00698">
    <property type="entry name" value="Acyl_transf_1"/>
    <property type="match status" value="1"/>
</dbReference>
<dbReference type="PANTHER" id="PTHR43775:SF37">
    <property type="entry name" value="SI:DKEY-61P9.11"/>
    <property type="match status" value="1"/>
</dbReference>
<dbReference type="InterPro" id="IPR049552">
    <property type="entry name" value="PKS_DH_N"/>
</dbReference>
<evidence type="ECO:0000259" key="5">
    <source>
        <dbReference type="PROSITE" id="PS50075"/>
    </source>
</evidence>
<dbReference type="PROSITE" id="PS00012">
    <property type="entry name" value="PHOSPHOPANTETHEINE"/>
    <property type="match status" value="1"/>
</dbReference>
<dbReference type="PANTHER" id="PTHR43775">
    <property type="entry name" value="FATTY ACID SYNTHASE"/>
    <property type="match status" value="1"/>
</dbReference>
<dbReference type="Gene3D" id="1.10.1200.10">
    <property type="entry name" value="ACP-like"/>
    <property type="match status" value="2"/>
</dbReference>
<dbReference type="InterPro" id="IPR014030">
    <property type="entry name" value="Ketoacyl_synth_N"/>
</dbReference>
<gene>
    <name evidence="8" type="ORF">Prubr_36800</name>
</gene>
<dbReference type="InterPro" id="IPR036291">
    <property type="entry name" value="NAD(P)-bd_dom_sf"/>
</dbReference>
<dbReference type="GO" id="GO:0031177">
    <property type="term" value="F:phosphopantetheine binding"/>
    <property type="evidence" value="ECO:0007669"/>
    <property type="project" value="InterPro"/>
</dbReference>
<dbReference type="Gene3D" id="3.40.47.10">
    <property type="match status" value="1"/>
</dbReference>
<dbReference type="PROSITE" id="PS52019">
    <property type="entry name" value="PKS_MFAS_DH"/>
    <property type="match status" value="1"/>
</dbReference>
<dbReference type="Gene3D" id="3.10.129.110">
    <property type="entry name" value="Polyketide synthase dehydratase"/>
    <property type="match status" value="1"/>
</dbReference>
<dbReference type="SUPFAM" id="SSF53901">
    <property type="entry name" value="Thiolase-like"/>
    <property type="match status" value="1"/>
</dbReference>
<dbReference type="Gene3D" id="3.30.70.3290">
    <property type="match status" value="1"/>
</dbReference>
<dbReference type="InterPro" id="IPR020806">
    <property type="entry name" value="PKS_PP-bd"/>
</dbReference>
<evidence type="ECO:0000313" key="8">
    <source>
        <dbReference type="EMBL" id="BCJ66659.1"/>
    </source>
</evidence>
<evidence type="ECO:0000256" key="4">
    <source>
        <dbReference type="PROSITE-ProRule" id="PRU01363"/>
    </source>
</evidence>
<dbReference type="InterPro" id="IPR001227">
    <property type="entry name" value="Ac_transferase_dom_sf"/>
</dbReference>
<evidence type="ECO:0000256" key="1">
    <source>
        <dbReference type="ARBA" id="ARBA00022450"/>
    </source>
</evidence>
<dbReference type="SUPFAM" id="SSF52151">
    <property type="entry name" value="FabD/lysophospholipase-like"/>
    <property type="match status" value="1"/>
</dbReference>
<protein>
    <submittedName>
        <fullName evidence="8">Polyketide synthase</fullName>
    </submittedName>
</protein>
<dbReference type="GO" id="GO:0004315">
    <property type="term" value="F:3-oxoacyl-[acyl-carrier-protein] synthase activity"/>
    <property type="evidence" value="ECO:0007669"/>
    <property type="project" value="InterPro"/>
</dbReference>
<dbReference type="Pfam" id="PF14765">
    <property type="entry name" value="PS-DH"/>
    <property type="match status" value="1"/>
</dbReference>
<dbReference type="InterPro" id="IPR020807">
    <property type="entry name" value="PKS_DH"/>
</dbReference>
<sequence length="1860" mass="191747">MIPAERADEFRSWLVGRIAALAGRPAGDVDPTDTFTANGLDSVRLARLAEEAGLEWGGTVDPVVLFENPTVDAVVAHLTRPPRPDRGAAAPAVASDGGPVAVVGLACRMPGAADAAAFWELLVAGRPAVGPVPPDRWSADLVAADPAEPGRMVSGYGGFLDDVAGFDARFFRIADTEADGMDPQQRLLLETCWDAVQDAAEPAAGLRGSATGVFVGISTNDYAHRQIADRELIGRHTATGNSLAVAANRVSYVFDWRGPSVAVDTACSSSLVAVHLAVRALRAGECDRAVAGGVNVILDPELSIGLSKAGMLAPDGRCKTFDAEADGYVRGEGCGIVVLKRLADAVAAGDRIYAVIGGSAVNSDGASNGLTAPNPAAQRAVLRAAWADAGASPTAAGYLECHGTGTLLGDPIEARSLAEVRGTAAPAGGPAPDGPAPLLIGSVKTNIGHLESAAGIAALIKTVLAVHHGVIPPSLNYSRPNPAIPFDEWGLRVVTETTAWPAATRYAGVSGFGFGGTNAHVVLTAAPAAVEARVPAGPLVVPLTGRSPAGLAALARDTADLAAAAPDPARLAALAATTATRRTQHRPYRLAVAAEPGDLVAALRATADRLARPGDPPTAAPPAAPGVCLVFSGQGGQWAGMGRELLATEPLFRSTIRRCDEAAADLLDWSVEEVLAGDRSADLDDTAVAQVLIVAVQLGLAAVWECFGVRPAAVVGHSVGEISAAVVAGALSLPDGIALAVRRGAAMGRGAPGAMLAVGLDPDTATARYGDRVDLAAVNSPGSAVLSGPAADLDAIAGELAGEDVWTRRLPVAYGFHSRLMDGAAAELAGLPPTPVREPGIPFFSTVLGGRAGVVELADGYWARGVRAPVRFADAVTAMLADPAVAGGAVLLEIGPRPVLGSALRRTAPATPTVSTVDGEAEQRLGVLRAAADLYRYGVEVDWRHAYPDRQPVVSTPGHPWDRVRHWIERRSSDRTAPVGLLGAPVDLADAGGRRIWQSEIDPRLLPSLADHRVGGTAVFPAAGYAEILLRAAEAVAPDLVPANLAFVRPLPVDGRVLLQCTVEERDGGRIATVHARPVDGTGWQVHATADLLPRGPAPARPDLDTVRARCPHPVPTDALYAALAGRGLSYGPAFRGIDDVLAGENETLAALSVPAADPATRRARLLDAACHAVAATAAGRSVGGDAPVLPVAAGELTWWGEPDAVTGVLATVTEAGPADLVADVLLLGDGAPVALLRALRLHRTAVAGTDPADGLRHYRLLWREQPAEPVADDPGHWLVLAPQAGPGLDLARKLAADADRIELVVCAADPARAAGETWLDPRAPADFARLLDRAGPDLRGVLHLLAVDDPATGGDPAGAGGPADLDAVAVPVESALHLIRAVTFGAAARPPRLVLATVGAQPVADRPVTAPLGATLWGLAKTLPIEHPLLPLVCVDLDPAGDPVPALRAELAAAGPDAEVGYAGTGRHVRRIVAERPPAGAPLRLDPEAVYLVTGGTGALGLEVAGRLADRGARHLVLVSRHGADRPLPATLTGRCDVRVVRADVADRAALAAALAPVRDTGRPLRGVVHAAGVLDNGALLDLDPAQVRAVLAPKVLGATHLHELTAADPLDWFVLFASAAGVLGSPGQANYTAANAWLDSFAHHLRAAGRAAVSVDWGPWADAGMAADHEDSLDRELRVGASAILPAAGLDALEAAIAAGRTQPVVLPFDLSDLVQFYPSATGRSFLSEITTADAEALHSIGTPSSVRPELAVPYVAPRDEVERRIVAIWQKSMGIEPIGVHDRFFELGGDSVLANQILVEVNRVLGVRIQPDGAFTDFTVEHLARMAQEQVLAMLDGLTEDEAVRRLEDAHPEGTTR</sequence>
<feature type="domain" description="Ketosynthase family 3 (KS3)" evidence="6">
    <location>
        <begin position="97"/>
        <end position="525"/>
    </location>
</feature>
<dbReference type="InterPro" id="IPR036736">
    <property type="entry name" value="ACP-like_sf"/>
</dbReference>
<evidence type="ECO:0000313" key="9">
    <source>
        <dbReference type="Proteomes" id="UP000680866"/>
    </source>
</evidence>
<organism evidence="8 9">
    <name type="scientific">Polymorphospora rubra</name>
    <dbReference type="NCBI Taxonomy" id="338584"/>
    <lineage>
        <taxon>Bacteria</taxon>
        <taxon>Bacillati</taxon>
        <taxon>Actinomycetota</taxon>
        <taxon>Actinomycetes</taxon>
        <taxon>Micromonosporales</taxon>
        <taxon>Micromonosporaceae</taxon>
        <taxon>Polymorphospora</taxon>
    </lineage>
</organism>
<dbReference type="InterPro" id="IPR014043">
    <property type="entry name" value="Acyl_transferase_dom"/>
</dbReference>